<reference evidence="2" key="1">
    <citation type="submission" date="2021-03" db="EMBL/GenBank/DDBJ databases">
        <title>Whole genome shotgun sequence of Actinoplanes consettensis NBRC 14913.</title>
        <authorList>
            <person name="Komaki H."/>
            <person name="Tamura T."/>
        </authorList>
    </citation>
    <scope>NUCLEOTIDE SEQUENCE</scope>
    <source>
        <strain evidence="2">NBRC 14913</strain>
    </source>
</reference>
<dbReference type="AlphaFoldDB" id="A0A919VNZ4"/>
<keyword evidence="1" id="KW-0732">Signal</keyword>
<dbReference type="RefSeq" id="WP_212998234.1">
    <property type="nucleotide sequence ID" value="NZ_BAAATW010000023.1"/>
</dbReference>
<feature type="signal peptide" evidence="1">
    <location>
        <begin position="1"/>
        <end position="20"/>
    </location>
</feature>
<accession>A0A919VNZ4</accession>
<dbReference type="EMBL" id="BOQP01000017">
    <property type="protein sequence ID" value="GIM73269.1"/>
    <property type="molecule type" value="Genomic_DNA"/>
</dbReference>
<dbReference type="Proteomes" id="UP000680865">
    <property type="component" value="Unassembled WGS sequence"/>
</dbReference>
<name>A0A919VNZ4_9ACTN</name>
<evidence type="ECO:0000313" key="3">
    <source>
        <dbReference type="Proteomes" id="UP000680865"/>
    </source>
</evidence>
<evidence type="ECO:0000313" key="2">
    <source>
        <dbReference type="EMBL" id="GIM73269.1"/>
    </source>
</evidence>
<proteinExistence type="predicted"/>
<sequence length="169" mass="17610">MRRHLLPVPLLLLLPVAACGATPTVSPSAQASPAASPTRLLPTFPELTGDITTTANLLSFDPANKAAVVEPIIFQTGPDYCKALHISPVEARCSQEVVIDASNTRVTLPMATKLDMRDIGDGSCAGTMTGGSTCKSTTGYMSRLAADNAAVSITLKAGTLVRIAELYQP</sequence>
<feature type="chain" id="PRO_5038407714" evidence="1">
    <location>
        <begin position="21"/>
        <end position="169"/>
    </location>
</feature>
<protein>
    <submittedName>
        <fullName evidence="2">Uncharacterized protein</fullName>
    </submittedName>
</protein>
<evidence type="ECO:0000256" key="1">
    <source>
        <dbReference type="SAM" id="SignalP"/>
    </source>
</evidence>
<organism evidence="2 3">
    <name type="scientific">Winogradskya consettensis</name>
    <dbReference type="NCBI Taxonomy" id="113560"/>
    <lineage>
        <taxon>Bacteria</taxon>
        <taxon>Bacillati</taxon>
        <taxon>Actinomycetota</taxon>
        <taxon>Actinomycetes</taxon>
        <taxon>Micromonosporales</taxon>
        <taxon>Micromonosporaceae</taxon>
        <taxon>Winogradskya</taxon>
    </lineage>
</organism>
<comment type="caution">
    <text evidence="2">The sequence shown here is derived from an EMBL/GenBank/DDBJ whole genome shotgun (WGS) entry which is preliminary data.</text>
</comment>
<keyword evidence="3" id="KW-1185">Reference proteome</keyword>
<gene>
    <name evidence="2" type="ORF">Aco04nite_34400</name>
</gene>